<keyword evidence="1" id="KW-0732">Signal</keyword>
<feature type="chain" id="PRO_5041915977" evidence="1">
    <location>
        <begin position="19"/>
        <end position="181"/>
    </location>
</feature>
<evidence type="ECO:0000256" key="1">
    <source>
        <dbReference type="SAM" id="SignalP"/>
    </source>
</evidence>
<sequence>MTAQLAAFLVAMAATVAADPQSTTTRVIRYEYFDDYLLSVVDPRLKSPRLRAPANATEAALDAAEREASASSSLDILGYFRDVPREHWSCCMLGKLAGDKGFHCHPGFYAARITMRNPNRAHNRKMMFTGRRRIPNWGRRIMATFQRCVNRHGVQFHKCCYAAVNERRERVRWDHYRRRQR</sequence>
<evidence type="ECO:0000313" key="3">
    <source>
        <dbReference type="Proteomes" id="UP001209878"/>
    </source>
</evidence>
<name>A0AAD9JZB1_RIDPI</name>
<dbReference type="Proteomes" id="UP001209878">
    <property type="component" value="Unassembled WGS sequence"/>
</dbReference>
<dbReference type="EMBL" id="JAODUO010001595">
    <property type="protein sequence ID" value="KAK2161233.1"/>
    <property type="molecule type" value="Genomic_DNA"/>
</dbReference>
<protein>
    <submittedName>
        <fullName evidence="2">Uncharacterized protein</fullName>
    </submittedName>
</protein>
<proteinExistence type="predicted"/>
<organism evidence="2 3">
    <name type="scientific">Ridgeia piscesae</name>
    <name type="common">Tubeworm</name>
    <dbReference type="NCBI Taxonomy" id="27915"/>
    <lineage>
        <taxon>Eukaryota</taxon>
        <taxon>Metazoa</taxon>
        <taxon>Spiralia</taxon>
        <taxon>Lophotrochozoa</taxon>
        <taxon>Annelida</taxon>
        <taxon>Polychaeta</taxon>
        <taxon>Sedentaria</taxon>
        <taxon>Canalipalpata</taxon>
        <taxon>Sabellida</taxon>
        <taxon>Siboglinidae</taxon>
        <taxon>Ridgeia</taxon>
    </lineage>
</organism>
<keyword evidence="3" id="KW-1185">Reference proteome</keyword>
<gene>
    <name evidence="2" type="ORF">NP493_1595g00036</name>
</gene>
<dbReference type="AlphaFoldDB" id="A0AAD9JZB1"/>
<feature type="signal peptide" evidence="1">
    <location>
        <begin position="1"/>
        <end position="18"/>
    </location>
</feature>
<comment type="caution">
    <text evidence="2">The sequence shown here is derived from an EMBL/GenBank/DDBJ whole genome shotgun (WGS) entry which is preliminary data.</text>
</comment>
<evidence type="ECO:0000313" key="2">
    <source>
        <dbReference type="EMBL" id="KAK2161233.1"/>
    </source>
</evidence>
<reference evidence="2" key="1">
    <citation type="journal article" date="2023" name="Mol. Biol. Evol.">
        <title>Third-Generation Sequencing Reveals the Adaptive Role of the Epigenome in Three Deep-Sea Polychaetes.</title>
        <authorList>
            <person name="Perez M."/>
            <person name="Aroh O."/>
            <person name="Sun Y."/>
            <person name="Lan Y."/>
            <person name="Juniper S.K."/>
            <person name="Young C.R."/>
            <person name="Angers B."/>
            <person name="Qian P.Y."/>
        </authorList>
    </citation>
    <scope>NUCLEOTIDE SEQUENCE</scope>
    <source>
        <strain evidence="2">R07B-5</strain>
    </source>
</reference>
<accession>A0AAD9JZB1</accession>